<keyword evidence="8" id="KW-1133">Transmembrane helix</keyword>
<evidence type="ECO:0000256" key="8">
    <source>
        <dbReference type="ARBA" id="ARBA00022989"/>
    </source>
</evidence>
<evidence type="ECO:0000256" key="2">
    <source>
        <dbReference type="ARBA" id="ARBA00004232"/>
    </source>
</evidence>
<evidence type="ECO:0000256" key="7">
    <source>
        <dbReference type="ARBA" id="ARBA00022824"/>
    </source>
</evidence>
<evidence type="ECO:0000256" key="10">
    <source>
        <dbReference type="ARBA" id="ARBA00023180"/>
    </source>
</evidence>
<dbReference type="GO" id="GO:0030867">
    <property type="term" value="C:rough endoplasmic reticulum membrane"/>
    <property type="evidence" value="ECO:0007669"/>
    <property type="project" value="UniProtKB-SubCell"/>
</dbReference>
<feature type="compositionally biased region" description="Polar residues" evidence="13">
    <location>
        <begin position="117"/>
        <end position="130"/>
    </location>
</feature>
<feature type="region of interest" description="Disordered" evidence="13">
    <location>
        <begin position="296"/>
        <end position="319"/>
    </location>
</feature>
<organism evidence="16">
    <name type="scientific">Rodentolepis nana</name>
    <name type="common">Dwarf tapeworm</name>
    <name type="synonym">Hymenolepis nana</name>
    <dbReference type="NCBI Taxonomy" id="102285"/>
    <lineage>
        <taxon>Eukaryota</taxon>
        <taxon>Metazoa</taxon>
        <taxon>Spiralia</taxon>
        <taxon>Lophotrochozoa</taxon>
        <taxon>Platyhelminthes</taxon>
        <taxon>Cestoda</taxon>
        <taxon>Eucestoda</taxon>
        <taxon>Cyclophyllidea</taxon>
        <taxon>Hymenolepididae</taxon>
        <taxon>Rodentolepis</taxon>
    </lineage>
</organism>
<dbReference type="Proteomes" id="UP000278807">
    <property type="component" value="Unassembled WGS sequence"/>
</dbReference>
<evidence type="ECO:0000256" key="13">
    <source>
        <dbReference type="SAM" id="MobiDB-lite"/>
    </source>
</evidence>
<dbReference type="OrthoDB" id="10071111at2759"/>
<evidence type="ECO:0000256" key="12">
    <source>
        <dbReference type="ARBA" id="ARBA00031129"/>
    </source>
</evidence>
<feature type="compositionally biased region" description="Basic and acidic residues" evidence="13">
    <location>
        <begin position="296"/>
        <end position="309"/>
    </location>
</feature>
<dbReference type="PANTHER" id="PTHR47464:SF2">
    <property type="entry name" value="MACOILIN"/>
    <property type="match status" value="1"/>
</dbReference>
<evidence type="ECO:0000256" key="4">
    <source>
        <dbReference type="ARBA" id="ARBA00021882"/>
    </source>
</evidence>
<sequence length="786" mass="83792">MTIRGFRRQSQVETHNSKYFCLLDLALPEEARALNRRGELGNGQLAAMGPLTNANHTTPATNSTSPNNHSNTGTNFPAVTSSNANSNVTASSSTKNSKKQQQQQNIANGKASGAIVASSSSTCDHSPASTINQATTDKKVFPLEGSDQHQNQQLVGYSGEGISSSCSSLSGQDAPPSTTTVAETRAGAKRTPPAPLAQITSSASNHNRSKGNDKSSRTGKDSSVYRMEDELRRLRHERQSMLVTESELRAQLAQLTTLERTSRTETNQARQEVEFLQSKLSTLTQRLETERDNLQAAEKKAAEEKRQRSSLEASLATEKRARREAENALKAAAVASPFGPISVSSSFASGGASTGASNTNNNNASTPINSKYFCLTLLGKSGSGIGPVGSGSSSSSSNNPRSLCAPNVNPNASALGLSSSNRCTSDTCTHRIHDLESRVKSLTRELKDVQMLNATQANLLKQQQSQQQHQTSEQLTDLMLHLNDVETENACLKAKLKNEDKVKQELLAGYHNSLKEITELNATLTRKEYQIVDLYMRLDSINPNSPFHCLINNSVPQDNPVSSPGPDGRAGNLRIPCSSTNTFMNPTTSGGSLFPPSDFDFGVGSSWPPPQFPGTSSSTNTSIAFSDQPLLHFNQPQLPQPSRLRSESTNTVFSAFMNRGGPHQEKNTIPSTQSRFDVNSAEVDLEAASSSLSPTEFLSKLRSQLAAAAGNGQLPQSSQPTSQPAPISPPSRDISGGISSLPVGGGIGEERSEESSPLDHQQPMGDGDTGGSGGVEGLPGVDRVED</sequence>
<evidence type="ECO:0000313" key="14">
    <source>
        <dbReference type="EMBL" id="VDN96963.1"/>
    </source>
</evidence>
<keyword evidence="10" id="KW-0325">Glycoprotein</keyword>
<evidence type="ECO:0000256" key="11">
    <source>
        <dbReference type="ARBA" id="ARBA00023242"/>
    </source>
</evidence>
<keyword evidence="11" id="KW-0539">Nucleus</keyword>
<dbReference type="GO" id="GO:0031965">
    <property type="term" value="C:nuclear membrane"/>
    <property type="evidence" value="ECO:0007669"/>
    <property type="project" value="UniProtKB-SubCell"/>
</dbReference>
<evidence type="ECO:0000313" key="15">
    <source>
        <dbReference type="Proteomes" id="UP000278807"/>
    </source>
</evidence>
<evidence type="ECO:0000256" key="3">
    <source>
        <dbReference type="ARBA" id="ARBA00004269"/>
    </source>
</evidence>
<protein>
    <recommendedName>
        <fullName evidence="4">Macoilin</fullName>
    </recommendedName>
    <alternativeName>
        <fullName evidence="12">Transmembrane protein 57</fullName>
    </alternativeName>
</protein>
<dbReference type="GO" id="GO:0023041">
    <property type="term" value="P:neuronal signal transduction"/>
    <property type="evidence" value="ECO:0007669"/>
    <property type="project" value="InterPro"/>
</dbReference>
<feature type="region of interest" description="Disordered" evidence="13">
    <location>
        <begin position="158"/>
        <end position="226"/>
    </location>
</feature>
<reference evidence="16" key="1">
    <citation type="submission" date="2016-04" db="UniProtKB">
        <authorList>
            <consortium name="WormBaseParasite"/>
        </authorList>
    </citation>
    <scope>IDENTIFICATION</scope>
</reference>
<dbReference type="InterPro" id="IPR019130">
    <property type="entry name" value="Macoilin"/>
</dbReference>
<reference evidence="14 15" key="2">
    <citation type="submission" date="2018-11" db="EMBL/GenBank/DDBJ databases">
        <authorList>
            <consortium name="Pathogen Informatics"/>
        </authorList>
    </citation>
    <scope>NUCLEOTIDE SEQUENCE [LARGE SCALE GENOMIC DNA]</scope>
</reference>
<feature type="region of interest" description="Disordered" evidence="13">
    <location>
        <begin position="708"/>
        <end position="786"/>
    </location>
</feature>
<comment type="function">
    <text evidence="1">Plays a role in the regulation of neuronal activity.</text>
</comment>
<dbReference type="EMBL" id="UZAE01000390">
    <property type="protein sequence ID" value="VDN96963.1"/>
    <property type="molecule type" value="Genomic_DNA"/>
</dbReference>
<dbReference type="AlphaFoldDB" id="A0A158QGY4"/>
<keyword evidence="5" id="KW-0597">Phosphoprotein</keyword>
<comment type="subcellular location">
    <subcellularLocation>
        <location evidence="2">Nucleus membrane</location>
        <topology evidence="2">Multi-pass membrane protein</topology>
    </subcellularLocation>
    <subcellularLocation>
        <location evidence="3">Rough endoplasmic reticulum membrane</location>
        <topology evidence="3">Multi-pass membrane protein</topology>
    </subcellularLocation>
</comment>
<evidence type="ECO:0000256" key="1">
    <source>
        <dbReference type="ARBA" id="ARBA00003440"/>
    </source>
</evidence>
<feature type="compositionally biased region" description="Low complexity" evidence="13">
    <location>
        <begin position="158"/>
        <end position="171"/>
    </location>
</feature>
<keyword evidence="9" id="KW-0472">Membrane</keyword>
<dbReference type="PANTHER" id="PTHR47464">
    <property type="entry name" value="MACOILIN"/>
    <property type="match status" value="1"/>
</dbReference>
<feature type="compositionally biased region" description="Low complexity" evidence="13">
    <location>
        <begin position="713"/>
        <end position="725"/>
    </location>
</feature>
<gene>
    <name evidence="14" type="ORF">HNAJ_LOCUS1104</name>
</gene>
<accession>A0A158QGY4</accession>
<feature type="region of interest" description="Disordered" evidence="13">
    <location>
        <begin position="44"/>
        <end position="130"/>
    </location>
</feature>
<name>A0A158QGY4_RODNA</name>
<evidence type="ECO:0000313" key="16">
    <source>
        <dbReference type="WBParaSite" id="HNAJ_0000110401-mRNA-1"/>
    </source>
</evidence>
<proteinExistence type="predicted"/>
<dbReference type="Pfam" id="PF09726">
    <property type="entry name" value="Macoilin"/>
    <property type="match status" value="1"/>
</dbReference>
<keyword evidence="6" id="KW-0812">Transmembrane</keyword>
<dbReference type="STRING" id="102285.A0A158QGY4"/>
<dbReference type="WBParaSite" id="HNAJ_0000110401-mRNA-1">
    <property type="protein sequence ID" value="HNAJ_0000110401-mRNA-1"/>
    <property type="gene ID" value="HNAJ_0000110401"/>
</dbReference>
<feature type="compositionally biased region" description="Low complexity" evidence="13">
    <location>
        <begin position="52"/>
        <end position="105"/>
    </location>
</feature>
<feature type="compositionally biased region" description="Basic and acidic residues" evidence="13">
    <location>
        <begin position="210"/>
        <end position="220"/>
    </location>
</feature>
<evidence type="ECO:0000256" key="9">
    <source>
        <dbReference type="ARBA" id="ARBA00023136"/>
    </source>
</evidence>
<keyword evidence="7" id="KW-0256">Endoplasmic reticulum</keyword>
<feature type="compositionally biased region" description="Gly residues" evidence="13">
    <location>
        <begin position="767"/>
        <end position="777"/>
    </location>
</feature>
<keyword evidence="15" id="KW-1185">Reference proteome</keyword>
<evidence type="ECO:0000256" key="6">
    <source>
        <dbReference type="ARBA" id="ARBA00022692"/>
    </source>
</evidence>
<evidence type="ECO:0000256" key="5">
    <source>
        <dbReference type="ARBA" id="ARBA00022553"/>
    </source>
</evidence>